<organism evidence="12 13">
    <name type="scientific">Bacillus manliponensis</name>
    <dbReference type="NCBI Taxonomy" id="574376"/>
    <lineage>
        <taxon>Bacteria</taxon>
        <taxon>Bacillati</taxon>
        <taxon>Bacillota</taxon>
        <taxon>Bacilli</taxon>
        <taxon>Bacillales</taxon>
        <taxon>Bacillaceae</taxon>
        <taxon>Bacillus</taxon>
        <taxon>Bacillus cereus group</taxon>
    </lineage>
</organism>
<evidence type="ECO:0000256" key="2">
    <source>
        <dbReference type="ARBA" id="ARBA00022448"/>
    </source>
</evidence>
<evidence type="ECO:0000313" key="13">
    <source>
        <dbReference type="Proteomes" id="UP000027822"/>
    </source>
</evidence>
<dbReference type="Pfam" id="PF00005">
    <property type="entry name" value="ABC_tran"/>
    <property type="match status" value="1"/>
</dbReference>
<dbReference type="FunFam" id="3.40.50.300:FF:000221">
    <property type="entry name" value="Multidrug ABC transporter ATP-binding protein"/>
    <property type="match status" value="1"/>
</dbReference>
<evidence type="ECO:0000256" key="7">
    <source>
        <dbReference type="ARBA" id="ARBA00022989"/>
    </source>
</evidence>
<dbReference type="GO" id="GO:0140359">
    <property type="term" value="F:ABC-type transporter activity"/>
    <property type="evidence" value="ECO:0007669"/>
    <property type="project" value="InterPro"/>
</dbReference>
<evidence type="ECO:0000259" key="10">
    <source>
        <dbReference type="PROSITE" id="PS50893"/>
    </source>
</evidence>
<feature type="domain" description="ABC transmembrane type-1" evidence="11">
    <location>
        <begin position="22"/>
        <end position="304"/>
    </location>
</feature>
<dbReference type="PROSITE" id="PS00211">
    <property type="entry name" value="ABC_TRANSPORTER_1"/>
    <property type="match status" value="1"/>
</dbReference>
<keyword evidence="13" id="KW-1185">Reference proteome</keyword>
<dbReference type="InterPro" id="IPR017871">
    <property type="entry name" value="ABC_transporter-like_CS"/>
</dbReference>
<dbReference type="OrthoDB" id="9762778at2"/>
<evidence type="ECO:0000256" key="5">
    <source>
        <dbReference type="ARBA" id="ARBA00022741"/>
    </source>
</evidence>
<feature type="transmembrane region" description="Helical" evidence="9">
    <location>
        <begin position="21"/>
        <end position="42"/>
    </location>
</feature>
<dbReference type="GO" id="GO:0005524">
    <property type="term" value="F:ATP binding"/>
    <property type="evidence" value="ECO:0007669"/>
    <property type="project" value="UniProtKB-KW"/>
</dbReference>
<dbReference type="FunFam" id="1.20.1560.10:FF:000127">
    <property type="entry name" value="ABC transporter ATP-binding protein"/>
    <property type="match status" value="1"/>
</dbReference>
<feature type="transmembrane region" description="Helical" evidence="9">
    <location>
        <begin position="246"/>
        <end position="270"/>
    </location>
</feature>
<name>A0A073JSH6_9BACI</name>
<gene>
    <name evidence="12" type="ORF">BAMA_07480</name>
</gene>
<evidence type="ECO:0000256" key="6">
    <source>
        <dbReference type="ARBA" id="ARBA00022840"/>
    </source>
</evidence>
<accession>A0A073JSH6</accession>
<evidence type="ECO:0000256" key="9">
    <source>
        <dbReference type="SAM" id="Phobius"/>
    </source>
</evidence>
<comment type="subcellular location">
    <subcellularLocation>
        <location evidence="1">Cell membrane</location>
        <topology evidence="1">Multi-pass membrane protein</topology>
    </subcellularLocation>
</comment>
<evidence type="ECO:0000256" key="1">
    <source>
        <dbReference type="ARBA" id="ARBA00004651"/>
    </source>
</evidence>
<dbReference type="InterPro" id="IPR039421">
    <property type="entry name" value="Type_1_exporter"/>
</dbReference>
<dbReference type="Proteomes" id="UP000027822">
    <property type="component" value="Unassembled WGS sequence"/>
</dbReference>
<feature type="transmembrane region" description="Helical" evidence="9">
    <location>
        <begin position="276"/>
        <end position="293"/>
    </location>
</feature>
<dbReference type="EMBL" id="JOTN01000018">
    <property type="protein sequence ID" value="KEK18019.1"/>
    <property type="molecule type" value="Genomic_DNA"/>
</dbReference>
<feature type="transmembrane region" description="Helical" evidence="9">
    <location>
        <begin position="62"/>
        <end position="93"/>
    </location>
</feature>
<dbReference type="Pfam" id="PF00664">
    <property type="entry name" value="ABC_membrane"/>
    <property type="match status" value="1"/>
</dbReference>
<dbReference type="Gene3D" id="3.40.50.300">
    <property type="entry name" value="P-loop containing nucleotide triphosphate hydrolases"/>
    <property type="match status" value="1"/>
</dbReference>
<keyword evidence="8 9" id="KW-0472">Membrane</keyword>
<evidence type="ECO:0000259" key="11">
    <source>
        <dbReference type="PROSITE" id="PS50929"/>
    </source>
</evidence>
<dbReference type="eggNOG" id="COG1132">
    <property type="taxonomic scope" value="Bacteria"/>
</dbReference>
<dbReference type="InterPro" id="IPR027417">
    <property type="entry name" value="P-loop_NTPase"/>
</dbReference>
<dbReference type="GO" id="GO:0016887">
    <property type="term" value="F:ATP hydrolysis activity"/>
    <property type="evidence" value="ECO:0007669"/>
    <property type="project" value="InterPro"/>
</dbReference>
<dbReference type="SUPFAM" id="SSF90123">
    <property type="entry name" value="ABC transporter transmembrane region"/>
    <property type="match status" value="1"/>
</dbReference>
<keyword evidence="2" id="KW-0813">Transport</keyword>
<proteinExistence type="predicted"/>
<dbReference type="CDD" id="cd07346">
    <property type="entry name" value="ABC_6TM_exporters"/>
    <property type="match status" value="1"/>
</dbReference>
<keyword evidence="7 9" id="KW-1133">Transmembrane helix</keyword>
<sequence>MKEETNISFLWKETKGERGKLLFAVLFSVCSTILTFAPFLFAYQILNELLLENPNYTQIKGWAIWTAVFVLLKFLLLTISGVFSHIAAFNILYKLRVKTIDHLAKLPLGYFTKKASGELKKSINEDIEKIEGSLAHQLPDLSAAIAAPFVIYSYLLFVDWKLSLVLLVPLLLSYILQALMFKNFNQNMNSYHTHLERMNAAFVEYIRGMFVFKAFNITGASFEKLRVAIEGYQKMWVEISRKQSPYYALFSLVTESSLLFVIPIGGLMMVNGAIEASAFLLFLVLSITFLSSLKQLLDFGGNVAVILEGVSRLKHIWAETPQRVGKIEIEKDKVESLSFRNVSFKYENHYVLRNVSLYVAKGETIAFVGPSGAGKTTAGELAARFFDLEEGCIQINNASIQDIRQENVMDLISFVFQDTFLAEDTIWNNIVMGRTYTKEQVEQVCKDAEIHEFITSLPNGYETRLGENGVKVSGGQKQRIAIARAMLKDSPIVILDEATSHSDIENERKIQRALNRLLVNKMTIIIAHRLHTIAEADRIYAFKEGYIVEEGDHLSLMKRKGLYENMWRSYKKFEEEVV</sequence>
<dbReference type="InterPro" id="IPR003593">
    <property type="entry name" value="AAA+_ATPase"/>
</dbReference>
<dbReference type="RefSeq" id="WP_034641908.1">
    <property type="nucleotide sequence ID" value="NZ_CBCSJC010000018.1"/>
</dbReference>
<feature type="transmembrane region" description="Helical" evidence="9">
    <location>
        <begin position="163"/>
        <end position="181"/>
    </location>
</feature>
<dbReference type="PROSITE" id="PS50893">
    <property type="entry name" value="ABC_TRANSPORTER_2"/>
    <property type="match status" value="1"/>
</dbReference>
<dbReference type="InterPro" id="IPR011527">
    <property type="entry name" value="ABC1_TM_dom"/>
</dbReference>
<evidence type="ECO:0000256" key="4">
    <source>
        <dbReference type="ARBA" id="ARBA00022692"/>
    </source>
</evidence>
<feature type="domain" description="ABC transporter" evidence="10">
    <location>
        <begin position="337"/>
        <end position="569"/>
    </location>
</feature>
<dbReference type="AlphaFoldDB" id="A0A073JSH6"/>
<dbReference type="SMART" id="SM00382">
    <property type="entry name" value="AAA"/>
    <property type="match status" value="1"/>
</dbReference>
<evidence type="ECO:0000313" key="12">
    <source>
        <dbReference type="EMBL" id="KEK18019.1"/>
    </source>
</evidence>
<comment type="caution">
    <text evidence="12">The sequence shown here is derived from an EMBL/GenBank/DDBJ whole genome shotgun (WGS) entry which is preliminary data.</text>
</comment>
<dbReference type="PROSITE" id="PS50929">
    <property type="entry name" value="ABC_TM1F"/>
    <property type="match status" value="1"/>
</dbReference>
<keyword evidence="6" id="KW-0067">ATP-binding</keyword>
<reference evidence="12 13" key="1">
    <citation type="submission" date="2014-06" db="EMBL/GenBank/DDBJ databases">
        <title>Draft genome sequence of Bacillus manliponensis JCM 15802 (MCCC 1A00708).</title>
        <authorList>
            <person name="Lai Q."/>
            <person name="Liu Y."/>
            <person name="Shao Z."/>
        </authorList>
    </citation>
    <scope>NUCLEOTIDE SEQUENCE [LARGE SCALE GENOMIC DNA]</scope>
    <source>
        <strain evidence="12 13">JCM 15802</strain>
    </source>
</reference>
<evidence type="ECO:0000256" key="8">
    <source>
        <dbReference type="ARBA" id="ARBA00023136"/>
    </source>
</evidence>
<dbReference type="STRING" id="574376.BAMA_07480"/>
<dbReference type="SUPFAM" id="SSF52540">
    <property type="entry name" value="P-loop containing nucleoside triphosphate hydrolases"/>
    <property type="match status" value="1"/>
</dbReference>
<dbReference type="Gene3D" id="1.20.1560.10">
    <property type="entry name" value="ABC transporter type 1, transmembrane domain"/>
    <property type="match status" value="1"/>
</dbReference>
<protein>
    <submittedName>
        <fullName evidence="12">ABC transporter permease</fullName>
    </submittedName>
</protein>
<evidence type="ECO:0000256" key="3">
    <source>
        <dbReference type="ARBA" id="ARBA00022475"/>
    </source>
</evidence>
<dbReference type="PANTHER" id="PTHR24221:SF654">
    <property type="entry name" value="ATP-BINDING CASSETTE SUB-FAMILY B MEMBER 6"/>
    <property type="match status" value="1"/>
</dbReference>
<dbReference type="GO" id="GO:0005886">
    <property type="term" value="C:plasma membrane"/>
    <property type="evidence" value="ECO:0007669"/>
    <property type="project" value="UniProtKB-SubCell"/>
</dbReference>
<keyword evidence="3" id="KW-1003">Cell membrane</keyword>
<dbReference type="InterPro" id="IPR003439">
    <property type="entry name" value="ABC_transporter-like_ATP-bd"/>
</dbReference>
<dbReference type="PANTHER" id="PTHR24221">
    <property type="entry name" value="ATP-BINDING CASSETTE SUB-FAMILY B"/>
    <property type="match status" value="1"/>
</dbReference>
<keyword evidence="5" id="KW-0547">Nucleotide-binding</keyword>
<keyword evidence="4 9" id="KW-0812">Transmembrane</keyword>
<dbReference type="InterPro" id="IPR036640">
    <property type="entry name" value="ABC1_TM_sf"/>
</dbReference>